<evidence type="ECO:0008006" key="4">
    <source>
        <dbReference type="Google" id="ProtNLM"/>
    </source>
</evidence>
<dbReference type="OrthoDB" id="3650424at2759"/>
<dbReference type="AlphaFoldDB" id="M2ZGJ4"/>
<accession>M2ZGJ4</accession>
<dbReference type="HOGENOM" id="CLU_639551_0_0_1"/>
<feature type="compositionally biased region" description="Acidic residues" evidence="1">
    <location>
        <begin position="416"/>
        <end position="429"/>
    </location>
</feature>
<dbReference type="GeneID" id="19336727"/>
<name>M2ZGJ4_PSEFD</name>
<proteinExistence type="predicted"/>
<evidence type="ECO:0000256" key="1">
    <source>
        <dbReference type="SAM" id="MobiDB-lite"/>
    </source>
</evidence>
<protein>
    <recommendedName>
        <fullName evidence="4">Myb-like domain-containing protein</fullName>
    </recommendedName>
</protein>
<organism evidence="2 3">
    <name type="scientific">Pseudocercospora fijiensis (strain CIRAD86)</name>
    <name type="common">Black leaf streak disease fungus</name>
    <name type="synonym">Mycosphaerella fijiensis</name>
    <dbReference type="NCBI Taxonomy" id="383855"/>
    <lineage>
        <taxon>Eukaryota</taxon>
        <taxon>Fungi</taxon>
        <taxon>Dikarya</taxon>
        <taxon>Ascomycota</taxon>
        <taxon>Pezizomycotina</taxon>
        <taxon>Dothideomycetes</taxon>
        <taxon>Dothideomycetidae</taxon>
        <taxon>Mycosphaerellales</taxon>
        <taxon>Mycosphaerellaceae</taxon>
        <taxon>Pseudocercospora</taxon>
    </lineage>
</organism>
<dbReference type="Proteomes" id="UP000016932">
    <property type="component" value="Unassembled WGS sequence"/>
</dbReference>
<reference evidence="2 3" key="1">
    <citation type="journal article" date="2012" name="PLoS Pathog.">
        <title>Diverse lifestyles and strategies of plant pathogenesis encoded in the genomes of eighteen Dothideomycetes fungi.</title>
        <authorList>
            <person name="Ohm R.A."/>
            <person name="Feau N."/>
            <person name="Henrissat B."/>
            <person name="Schoch C.L."/>
            <person name="Horwitz B.A."/>
            <person name="Barry K.W."/>
            <person name="Condon B.J."/>
            <person name="Copeland A.C."/>
            <person name="Dhillon B."/>
            <person name="Glaser F."/>
            <person name="Hesse C.N."/>
            <person name="Kosti I."/>
            <person name="LaButti K."/>
            <person name="Lindquist E.A."/>
            <person name="Lucas S."/>
            <person name="Salamov A.A."/>
            <person name="Bradshaw R.E."/>
            <person name="Ciuffetti L."/>
            <person name="Hamelin R.C."/>
            <person name="Kema G.H.J."/>
            <person name="Lawrence C."/>
            <person name="Scott J.A."/>
            <person name="Spatafora J.W."/>
            <person name="Turgeon B.G."/>
            <person name="de Wit P.J.G.M."/>
            <person name="Zhong S."/>
            <person name="Goodwin S.B."/>
            <person name="Grigoriev I.V."/>
        </authorList>
    </citation>
    <scope>NUCLEOTIDE SEQUENCE [LARGE SCALE GENOMIC DNA]</scope>
    <source>
        <strain evidence="2 3">CIRAD86</strain>
    </source>
</reference>
<dbReference type="EMBL" id="KB446563">
    <property type="protein sequence ID" value="EME78234.1"/>
    <property type="molecule type" value="Genomic_DNA"/>
</dbReference>
<keyword evidence="3" id="KW-1185">Reference proteome</keyword>
<feature type="compositionally biased region" description="Basic residues" evidence="1">
    <location>
        <begin position="382"/>
        <end position="391"/>
    </location>
</feature>
<evidence type="ECO:0000313" key="2">
    <source>
        <dbReference type="EMBL" id="EME78234.1"/>
    </source>
</evidence>
<dbReference type="VEuPathDB" id="FungiDB:MYCFIDRAFT_208907"/>
<dbReference type="RefSeq" id="XP_007930650.1">
    <property type="nucleotide sequence ID" value="XM_007932459.1"/>
</dbReference>
<sequence>MNDSLLIRFSFDIEMRYSSPLEIAYAITTLASMTAQRHKIRHPPGSVGSSPAFSNSLDRSLDRSYTKFILGSSSTHLGRTYQTSMLVLRLLLSSYAPALTDRTLKACGLALSLGVYAQVSGSITLQLLHFIFGLLHRLVLLPIHQLHQVCLSTSTWPRLLSQQRGLLRLPLQRFCASSPARGLVWSREHLLNIKRSCELDHRKSRQILEAAVVKQIRMAATPNPASAASARTKATFYPNFSFFSTSNTIRPLHSTKHCSTTHQEPSTPEAANMSAINLAPREHQMLLAIGKYINTSAVRHASMSFTSVDWEALARDLEYKTAKAARDKWYPLRDKLFGKQAAGGGTNGASTPGSKKKATPTSRKRKNSYADMKIADDDATPSKKKTPKKASKNQPEFDEDDDEEKGKHAVVKPEPGSDEDEDGLELPTL</sequence>
<feature type="compositionally biased region" description="Basic residues" evidence="1">
    <location>
        <begin position="354"/>
        <end position="367"/>
    </location>
</feature>
<feature type="region of interest" description="Disordered" evidence="1">
    <location>
        <begin position="339"/>
        <end position="429"/>
    </location>
</feature>
<gene>
    <name evidence="2" type="ORF">MYCFIDRAFT_208907</name>
</gene>
<evidence type="ECO:0000313" key="3">
    <source>
        <dbReference type="Proteomes" id="UP000016932"/>
    </source>
</evidence>
<dbReference type="KEGG" id="pfj:MYCFIDRAFT_208907"/>